<dbReference type="SUPFAM" id="SSF50447">
    <property type="entry name" value="Translation proteins"/>
    <property type="match status" value="1"/>
</dbReference>
<dbReference type="PANTHER" id="PTHR44830:SF1">
    <property type="entry name" value="TR-TYPE G DOMAIN-CONTAINING PROTEIN"/>
    <property type="match status" value="1"/>
</dbReference>
<reference evidence="2" key="1">
    <citation type="journal article" date="2019" name="IScience">
        <title>Narwhal Genome Reveals Long-Term Low Genetic Diversity despite Current Large Abundance Size.</title>
        <authorList>
            <person name="Westbury M.V."/>
            <person name="Petersen B."/>
            <person name="Garde E."/>
            <person name="Heide-Jorgensen M.P."/>
            <person name="Lorenzen E.D."/>
        </authorList>
    </citation>
    <scope>NUCLEOTIDE SEQUENCE [LARGE SCALE GENOMIC DNA]</scope>
</reference>
<comment type="caution">
    <text evidence="1">The sequence shown here is derived from an EMBL/GenBank/DDBJ whole genome shotgun (WGS) entry which is preliminary data.</text>
</comment>
<gene>
    <name evidence="1" type="ORF">EI555_005940</name>
</gene>
<protein>
    <submittedName>
        <fullName evidence="1">Uncharacterized protein</fullName>
    </submittedName>
</protein>
<dbReference type="InterPro" id="IPR009000">
    <property type="entry name" value="Transl_B-barrel_sf"/>
</dbReference>
<dbReference type="Proteomes" id="UP000308365">
    <property type="component" value="Unassembled WGS sequence"/>
</dbReference>
<evidence type="ECO:0000313" key="2">
    <source>
        <dbReference type="Proteomes" id="UP000308365"/>
    </source>
</evidence>
<dbReference type="AlphaFoldDB" id="A0A4U1EVL8"/>
<dbReference type="Gene3D" id="2.40.30.10">
    <property type="entry name" value="Translation factors"/>
    <property type="match status" value="1"/>
</dbReference>
<dbReference type="EMBL" id="RWIC01000715">
    <property type="protein sequence ID" value="TKC40722.1"/>
    <property type="molecule type" value="Genomic_DNA"/>
</dbReference>
<evidence type="ECO:0000313" key="1">
    <source>
        <dbReference type="EMBL" id="TKC40722.1"/>
    </source>
</evidence>
<dbReference type="PANTHER" id="PTHR44830">
    <property type="entry name" value="ELONGATION FACTOR 1 ALPHA"/>
    <property type="match status" value="1"/>
</dbReference>
<name>A0A4U1EVL8_MONMO</name>
<proteinExistence type="predicted"/>
<accession>A0A4U1EVL8</accession>
<organism evidence="1 2">
    <name type="scientific">Monodon monoceros</name>
    <name type="common">Narwhal</name>
    <name type="synonym">Ceratodon monodon</name>
    <dbReference type="NCBI Taxonomy" id="40151"/>
    <lineage>
        <taxon>Eukaryota</taxon>
        <taxon>Metazoa</taxon>
        <taxon>Chordata</taxon>
        <taxon>Craniata</taxon>
        <taxon>Vertebrata</taxon>
        <taxon>Euteleostomi</taxon>
        <taxon>Mammalia</taxon>
        <taxon>Eutheria</taxon>
        <taxon>Laurasiatheria</taxon>
        <taxon>Artiodactyla</taxon>
        <taxon>Whippomorpha</taxon>
        <taxon>Cetacea</taxon>
        <taxon>Odontoceti</taxon>
        <taxon>Monodontidae</taxon>
        <taxon>Monodon</taxon>
    </lineage>
</organism>
<sequence>MVDWGKRPDHQDSLQLFASAPDVSEVQPGAENFSSIWSNIKLWIGYSGGQKCFEPYFQSHSGALPFKENTEATEVKSVETHHEALSEALPGDNVNFSVKNVSVKDVHHGQCGWWDSKNDPPVEAAGFMAWVMILNRIQAKSGLATPLR</sequence>